<organism evidence="2 3">
    <name type="scientific">Endozoicomonas euniceicola</name>
    <dbReference type="NCBI Taxonomy" id="1234143"/>
    <lineage>
        <taxon>Bacteria</taxon>
        <taxon>Pseudomonadati</taxon>
        <taxon>Pseudomonadota</taxon>
        <taxon>Gammaproteobacteria</taxon>
        <taxon>Oceanospirillales</taxon>
        <taxon>Endozoicomonadaceae</taxon>
        <taxon>Endozoicomonas</taxon>
    </lineage>
</organism>
<accession>A0ABY6GUZ8</accession>
<dbReference type="RefSeq" id="WP_262598890.1">
    <property type="nucleotide sequence ID" value="NZ_CP103300.1"/>
</dbReference>
<gene>
    <name evidence="2" type="ORF">NX720_01300</name>
</gene>
<feature type="compositionally biased region" description="Basic and acidic residues" evidence="1">
    <location>
        <begin position="298"/>
        <end position="314"/>
    </location>
</feature>
<evidence type="ECO:0000256" key="1">
    <source>
        <dbReference type="SAM" id="MobiDB-lite"/>
    </source>
</evidence>
<evidence type="ECO:0008006" key="4">
    <source>
        <dbReference type="Google" id="ProtNLM"/>
    </source>
</evidence>
<dbReference type="EMBL" id="CP103300">
    <property type="protein sequence ID" value="UYM16596.1"/>
    <property type="molecule type" value="Genomic_DNA"/>
</dbReference>
<proteinExistence type="predicted"/>
<keyword evidence="3" id="KW-1185">Reference proteome</keyword>
<feature type="compositionally biased region" description="Basic residues" evidence="1">
    <location>
        <begin position="321"/>
        <end position="336"/>
    </location>
</feature>
<protein>
    <recommendedName>
        <fullName evidence="4">Macro domain-containing protein</fullName>
    </recommendedName>
</protein>
<dbReference type="Proteomes" id="UP001163255">
    <property type="component" value="Chromosome"/>
</dbReference>
<evidence type="ECO:0000313" key="2">
    <source>
        <dbReference type="EMBL" id="UYM16596.1"/>
    </source>
</evidence>
<feature type="region of interest" description="Disordered" evidence="1">
    <location>
        <begin position="298"/>
        <end position="360"/>
    </location>
</feature>
<reference evidence="2" key="1">
    <citation type="submission" date="2022-10" db="EMBL/GenBank/DDBJ databases">
        <title>Completed Genome Sequence of two octocoral isolated bacterium, Endozoicomonas euniceicola EF212T and Endozoicomonas gorgoniicola PS125T.</title>
        <authorList>
            <person name="Chiou Y.-J."/>
            <person name="Chen Y.-H."/>
        </authorList>
    </citation>
    <scope>NUCLEOTIDE SEQUENCE</scope>
    <source>
        <strain evidence="2">EF212</strain>
    </source>
</reference>
<sequence>MFKMNVGPNRQSANQSLPNRLPVIPENEVIVSKSGERSVRKTEVDFTYIPKNVFEYTNSQAAIVNFLDRDFNSIDTNMGEHLKKIPVWINEHKETESTQKSAKEKYMNVIKAGFSFNTPKHGMPYVGIIHFCAHSDGKCLKIEDSIKSAVEIMQQKNARTLVIPLSKELLQEKYRDTLIAVENAVSQLEYKPEEIIFINEVEGFCESFDLWGMEENVDISDSVKKPETETVTADSLKSENSVALDVAAQNPMTDSNQIPLESGEAVAEKTKNEELPVKKEQLPLDESIKLEGVALKESEVQTEEALKPTLKETEPVNPSSKKVKKKNKKKNKKKKRNTEEDGVKGLPSGEAKAESSRSSSREILQAQFQILSEDIKNGDIEKMDSSFSAIIYFLEKNDLEVSSKDLNCLVDSYQQLKSSNKKTEGRDELEINSCSFLDLAKSILMKKFEHCLDHISGSNSMDVIDAFVKMTADADKCFDFTKCNLGQLTPFMLQHSSLYSGRWIENITRHDKISIKAKYELMKSLYENLKKDFDSGECFKNSKEKMEKEFELFFKGFNYQNVRIEVKLSSLKKAIDIDVKILKEQKAIPIGGQKQPLPESSIKNIERRLVCSRSDYQLFSSYNESNSTMLRDAFRKKKEVINKYDEKLNEWIEKKTLSLNAKEEPSATERKEESIPRLESIIEKVNKQAVLKEPRQSEEKSPEAMYYEAFKLFSECHYKQSQEIYKKICEQHRDSTFYIHSKLGLMESHTRTAEFRANEKQIEDVYTKAKNASLDYHSALTQGKTIYTSASDVQALYNTVTEYSDKLLSEYTDIMQEQLNTVDELIVMQLGSSSESRPSQLSDEVLQFTIDTTLSEHEKISKLTEKSQLALIFVRQALEYRKDWLKNLRSESASVTTGKKTGKHTMSKSPDELMTDLDDRIKKLDLLKAKQYSTNQAISALKESTIQSH</sequence>
<evidence type="ECO:0000313" key="3">
    <source>
        <dbReference type="Proteomes" id="UP001163255"/>
    </source>
</evidence>
<name>A0ABY6GUZ8_9GAMM</name>